<protein>
    <submittedName>
        <fullName evidence="2">Uncharacterized protein</fullName>
    </submittedName>
</protein>
<feature type="compositionally biased region" description="Basic and acidic residues" evidence="1">
    <location>
        <begin position="12"/>
        <end position="21"/>
    </location>
</feature>
<proteinExistence type="predicted"/>
<accession>A0ABR8KCQ8</accession>
<sequence length="62" mass="7122">MPNPKGNPESLRPFESEREEPLSTTISFRATEKMKDEVKAQDDPAQFCREAIQEALNKKKKT</sequence>
<feature type="compositionally biased region" description="Basic and acidic residues" evidence="1">
    <location>
        <begin position="30"/>
        <end position="41"/>
    </location>
</feature>
<name>A0ABR8KCQ8_9NOSO</name>
<dbReference type="RefSeq" id="WP_190956612.1">
    <property type="nucleotide sequence ID" value="NZ_JACJTU010000017.1"/>
</dbReference>
<evidence type="ECO:0000313" key="3">
    <source>
        <dbReference type="Proteomes" id="UP000637383"/>
    </source>
</evidence>
<evidence type="ECO:0000256" key="1">
    <source>
        <dbReference type="SAM" id="MobiDB-lite"/>
    </source>
</evidence>
<organism evidence="2 3">
    <name type="scientific">Nostoc paludosum FACHB-159</name>
    <dbReference type="NCBI Taxonomy" id="2692908"/>
    <lineage>
        <taxon>Bacteria</taxon>
        <taxon>Bacillati</taxon>
        <taxon>Cyanobacteriota</taxon>
        <taxon>Cyanophyceae</taxon>
        <taxon>Nostocales</taxon>
        <taxon>Nostocaceae</taxon>
        <taxon>Nostoc</taxon>
    </lineage>
</organism>
<dbReference type="EMBL" id="JACJTU010000017">
    <property type="protein sequence ID" value="MBD2735953.1"/>
    <property type="molecule type" value="Genomic_DNA"/>
</dbReference>
<comment type="caution">
    <text evidence="2">The sequence shown here is derived from an EMBL/GenBank/DDBJ whole genome shotgun (WGS) entry which is preliminary data.</text>
</comment>
<gene>
    <name evidence="2" type="ORF">H6H03_18995</name>
</gene>
<reference evidence="2 3" key="1">
    <citation type="journal article" date="2020" name="ISME J.">
        <title>Comparative genomics reveals insights into cyanobacterial evolution and habitat adaptation.</title>
        <authorList>
            <person name="Chen M.Y."/>
            <person name="Teng W.K."/>
            <person name="Zhao L."/>
            <person name="Hu C.X."/>
            <person name="Zhou Y.K."/>
            <person name="Han B.P."/>
            <person name="Song L.R."/>
            <person name="Shu W.S."/>
        </authorList>
    </citation>
    <scope>NUCLEOTIDE SEQUENCE [LARGE SCALE GENOMIC DNA]</scope>
    <source>
        <strain evidence="2 3">FACHB-159</strain>
    </source>
</reference>
<feature type="region of interest" description="Disordered" evidence="1">
    <location>
        <begin position="1"/>
        <end position="41"/>
    </location>
</feature>
<dbReference type="Proteomes" id="UP000637383">
    <property type="component" value="Unassembled WGS sequence"/>
</dbReference>
<keyword evidence="3" id="KW-1185">Reference proteome</keyword>
<evidence type="ECO:0000313" key="2">
    <source>
        <dbReference type="EMBL" id="MBD2735953.1"/>
    </source>
</evidence>